<reference evidence="2" key="1">
    <citation type="journal article" date="2019" name="Int. J. Syst. Evol. Microbiol.">
        <title>The Global Catalogue of Microorganisms (GCM) 10K type strain sequencing project: providing services to taxonomists for standard genome sequencing and annotation.</title>
        <authorList>
            <consortium name="The Broad Institute Genomics Platform"/>
            <consortium name="The Broad Institute Genome Sequencing Center for Infectious Disease"/>
            <person name="Wu L."/>
            <person name="Ma J."/>
        </authorList>
    </citation>
    <scope>NUCLEOTIDE SEQUENCE [LARGE SCALE GENOMIC DNA]</scope>
    <source>
        <strain evidence="2">CCUG 60527</strain>
    </source>
</reference>
<gene>
    <name evidence="1" type="ORF">ACFQ1U_07415</name>
</gene>
<evidence type="ECO:0000313" key="2">
    <source>
        <dbReference type="Proteomes" id="UP001597062"/>
    </source>
</evidence>
<organism evidence="1 2">
    <name type="scientific">Tenacibaculum geojense</name>
    <dbReference type="NCBI Taxonomy" id="915352"/>
    <lineage>
        <taxon>Bacteria</taxon>
        <taxon>Pseudomonadati</taxon>
        <taxon>Bacteroidota</taxon>
        <taxon>Flavobacteriia</taxon>
        <taxon>Flavobacteriales</taxon>
        <taxon>Flavobacteriaceae</taxon>
        <taxon>Tenacibaculum</taxon>
    </lineage>
</organism>
<comment type="caution">
    <text evidence="1">The sequence shown here is derived from an EMBL/GenBank/DDBJ whole genome shotgun (WGS) entry which is preliminary data.</text>
</comment>
<dbReference type="EMBL" id="JBHTJR010000044">
    <property type="protein sequence ID" value="MFD0993029.1"/>
    <property type="molecule type" value="Genomic_DNA"/>
</dbReference>
<protein>
    <submittedName>
        <fullName evidence="1">Uncharacterized protein</fullName>
    </submittedName>
</protein>
<dbReference type="RefSeq" id="WP_386106891.1">
    <property type="nucleotide sequence ID" value="NZ_JBHTJR010000044.1"/>
</dbReference>
<keyword evidence="2" id="KW-1185">Reference proteome</keyword>
<accession>A0ABW3JSN3</accession>
<evidence type="ECO:0000313" key="1">
    <source>
        <dbReference type="EMBL" id="MFD0993029.1"/>
    </source>
</evidence>
<dbReference type="Proteomes" id="UP001597062">
    <property type="component" value="Unassembled WGS sequence"/>
</dbReference>
<sequence>MLPFIRPEIYPEPILSLLAIHFKNPKASTDADVKLSLALKCGMANSGKSFIFDIPEGTLFKYKNTIYKRGKKRRTRFECLNLSNNRVYLFNHNAEVIPAQK</sequence>
<name>A0ABW3JSN3_9FLAO</name>
<proteinExistence type="predicted"/>